<evidence type="ECO:0000313" key="3">
    <source>
        <dbReference type="EMBL" id="ACB53778.1"/>
    </source>
</evidence>
<dbReference type="HOGENOM" id="CLU_387731_0_0_3"/>
<dbReference type="Gene3D" id="2.130.10.10">
    <property type="entry name" value="YVTN repeat-like/Quinoprotein amine dehydrogenase"/>
    <property type="match status" value="6"/>
</dbReference>
<evidence type="ECO:0000256" key="1">
    <source>
        <dbReference type="SAM" id="Phobius"/>
    </source>
</evidence>
<dbReference type="CDD" id="cd15482">
    <property type="entry name" value="Sialidase_non-viral"/>
    <property type="match status" value="1"/>
</dbReference>
<dbReference type="SUPFAM" id="SSF50939">
    <property type="entry name" value="Sialidases"/>
    <property type="match status" value="1"/>
</dbReference>
<dbReference type="Proteomes" id="UP000001203">
    <property type="component" value="Chromosome circular"/>
</dbReference>
<keyword evidence="1" id="KW-0472">Membrane</keyword>
<dbReference type="InterPro" id="IPR036278">
    <property type="entry name" value="Sialidase_sf"/>
</dbReference>
<dbReference type="InterPro" id="IPR015943">
    <property type="entry name" value="WD40/YVTN_repeat-like_dom_sf"/>
</dbReference>
<evidence type="ECO:0000259" key="2">
    <source>
        <dbReference type="Pfam" id="PF14870"/>
    </source>
</evidence>
<dbReference type="Pfam" id="PF14870">
    <property type="entry name" value="PSII_BNR"/>
    <property type="match status" value="1"/>
</dbReference>
<dbReference type="KEGG" id="cyt:cce_4430"/>
<dbReference type="PANTHER" id="PTHR12106:SF27">
    <property type="entry name" value="SORTILIN-RELATED RECEPTOR"/>
    <property type="match status" value="1"/>
</dbReference>
<dbReference type="AlphaFoldDB" id="B1WUC4"/>
<protein>
    <submittedName>
        <fullName evidence="3">Sialidase</fullName>
    </submittedName>
</protein>
<dbReference type="PANTHER" id="PTHR12106">
    <property type="entry name" value="SORTILIN RELATED"/>
    <property type="match status" value="1"/>
</dbReference>
<dbReference type="eggNOG" id="COG4447">
    <property type="taxonomic scope" value="Bacteria"/>
</dbReference>
<gene>
    <name evidence="3" type="ordered locus">cce_4430</name>
</gene>
<feature type="domain" description="Photosynthesis system II assembly factor Ycf48/Hcf136-like" evidence="2">
    <location>
        <begin position="56"/>
        <end position="301"/>
    </location>
</feature>
<dbReference type="InterPro" id="IPR028203">
    <property type="entry name" value="PSII_CF48-like_dom"/>
</dbReference>
<feature type="transmembrane region" description="Helical" evidence="1">
    <location>
        <begin position="731"/>
        <end position="751"/>
    </location>
</feature>
<keyword evidence="4" id="KW-1185">Reference proteome</keyword>
<keyword evidence="1" id="KW-1133">Transmembrane helix</keyword>
<sequence length="783" mass="87192">MILNKLISLMIKCFLILILSLFGLLIGMPMAHAHRPHDVIKQVEISPNYNQDKTIYIIVREQLLKSENGGKSWYRLFRGLDNNFDFSSLSVAPKNPKILYISAPGDGIYRSQDGGLSWRQINQGLDDKQIALLSISPHSPNVVLAASKNGSLYLTNDGGGNWISIMTDTQITAISFAEDEKKNIAVSDSSGKVYFSSNEGFTWTNIVTLNNNENIQSLAFSPTFNQEQIIWIGTEKKGIFKVEKLGQSITQVNKGLSDQKIRNIVPSPNYSQDSMVFLSTWDEGVFQSKDKGNTWKKISQGLTKDAQADEAQFSAPHFQDLKISQTFSQDKTLFLGGFDGLFTSTNGGKRWQEIPTLSTRVITSLAISPNYKNDSTVALGTYEKEAYITKDGGKNWKPIIRGFATPSYQGDSEPSIVIEYSRFYDLIFSPNYAQDQTLFATFLYKLFKSTNQGDYWQQIMISSKGRGILRDTYIVASPDFANDKTVYIVTKNGGFIYRSNDKGQTFSVISKLDHPTNAVIISPNFAEDKTLFVSGINKLYKTIDGGKTWQIIADNSSFDDMALLQLVVSPNYAQDQTIFLGTNQGILKTIDGGKKWEKLANINSIDNVSIEAMAISPDYQNDQTLIASVRGLGLIKTMDSGETFEEIGRDFNKRHFIGQMVMSGSSPLHFSPNYAQDKTIYGFGSSMANLYKSTDGGLNWEVISIPRKTDFIAEAITQLRITKILLNVYPALRFLVALIVALPVYPLLGIFKVEKKLPIGRAIFKTGITASFCLLIFVGLSII</sequence>
<organism evidence="3 4">
    <name type="scientific">Crocosphaera subtropica (strain ATCC 51142 / BH68)</name>
    <name type="common">Cyanothece sp. (strain ATCC 51142)</name>
    <dbReference type="NCBI Taxonomy" id="43989"/>
    <lineage>
        <taxon>Bacteria</taxon>
        <taxon>Bacillati</taxon>
        <taxon>Cyanobacteriota</taxon>
        <taxon>Cyanophyceae</taxon>
        <taxon>Oscillatoriophycideae</taxon>
        <taxon>Chroococcales</taxon>
        <taxon>Aphanothecaceae</taxon>
        <taxon>Crocosphaera</taxon>
        <taxon>Crocosphaera subtropica</taxon>
    </lineage>
</organism>
<accession>B1WUC4</accession>
<proteinExistence type="predicted"/>
<keyword evidence="1" id="KW-0812">Transmembrane</keyword>
<dbReference type="InterPro" id="IPR050310">
    <property type="entry name" value="VPS10-sortilin"/>
</dbReference>
<dbReference type="SUPFAM" id="SSF110296">
    <property type="entry name" value="Oligoxyloglucan reducing end-specific cellobiohydrolase"/>
    <property type="match status" value="2"/>
</dbReference>
<dbReference type="EMBL" id="CP000806">
    <property type="protein sequence ID" value="ACB53778.1"/>
    <property type="molecule type" value="Genomic_DNA"/>
</dbReference>
<reference evidence="3 4" key="1">
    <citation type="journal article" date="2008" name="Proc. Natl. Acad. Sci. U.S.A.">
        <title>The genome of Cyanothece 51142, a unicellular diazotrophic cyanobacterium important in the marine nitrogen cycle.</title>
        <authorList>
            <person name="Welsh E.A."/>
            <person name="Liberton M."/>
            <person name="Stoeckel J."/>
            <person name="Loh T."/>
            <person name="Elvitigala T."/>
            <person name="Wang C."/>
            <person name="Wollam A."/>
            <person name="Fulton R.S."/>
            <person name="Clifton S.W."/>
            <person name="Jacobs J.M."/>
            <person name="Aurora R."/>
            <person name="Ghosh B.K."/>
            <person name="Sherman L.A."/>
            <person name="Smith R.D."/>
            <person name="Wilson R.K."/>
            <person name="Pakrasi H.B."/>
        </authorList>
    </citation>
    <scope>NUCLEOTIDE SEQUENCE [LARGE SCALE GENOMIC DNA]</scope>
    <source>
        <strain evidence="4">ATCC 51142 / BH68</strain>
    </source>
</reference>
<name>B1WUC4_CROS5</name>
<evidence type="ECO:0000313" key="4">
    <source>
        <dbReference type="Proteomes" id="UP000001203"/>
    </source>
</evidence>
<dbReference type="STRING" id="43989.cce_4430"/>
<feature type="transmembrane region" description="Helical" evidence="1">
    <location>
        <begin position="763"/>
        <end position="782"/>
    </location>
</feature>